<feature type="transmembrane region" description="Helical" evidence="1">
    <location>
        <begin position="66"/>
        <end position="89"/>
    </location>
</feature>
<dbReference type="AlphaFoldDB" id="A0A0G1XH92"/>
<organism evidence="2 3">
    <name type="scientific">Candidatus Uhrbacteria bacterium GW2011_GWD2_52_7</name>
    <dbReference type="NCBI Taxonomy" id="1618989"/>
    <lineage>
        <taxon>Bacteria</taxon>
        <taxon>Candidatus Uhriibacteriota</taxon>
    </lineage>
</organism>
<comment type="caution">
    <text evidence="2">The sequence shown here is derived from an EMBL/GenBank/DDBJ whole genome shotgun (WGS) entry which is preliminary data.</text>
</comment>
<dbReference type="Proteomes" id="UP000034846">
    <property type="component" value="Unassembled WGS sequence"/>
</dbReference>
<evidence type="ECO:0000256" key="1">
    <source>
        <dbReference type="SAM" id="Phobius"/>
    </source>
</evidence>
<dbReference type="EMBL" id="LCRD01000016">
    <property type="protein sequence ID" value="KKW30275.1"/>
    <property type="molecule type" value="Genomic_DNA"/>
</dbReference>
<gene>
    <name evidence="2" type="ORF">UY72_C0016G0008</name>
</gene>
<protein>
    <submittedName>
        <fullName evidence="2">Uncharacterized protein</fullName>
    </submittedName>
</protein>
<proteinExistence type="predicted"/>
<evidence type="ECO:0000313" key="2">
    <source>
        <dbReference type="EMBL" id="KKW30275.1"/>
    </source>
</evidence>
<reference evidence="2 3" key="1">
    <citation type="journal article" date="2015" name="Nature">
        <title>rRNA introns, odd ribosomes, and small enigmatic genomes across a large radiation of phyla.</title>
        <authorList>
            <person name="Brown C.T."/>
            <person name="Hug L.A."/>
            <person name="Thomas B.C."/>
            <person name="Sharon I."/>
            <person name="Castelle C.J."/>
            <person name="Singh A."/>
            <person name="Wilkins M.J."/>
            <person name="Williams K.H."/>
            <person name="Banfield J.F."/>
        </authorList>
    </citation>
    <scope>NUCLEOTIDE SEQUENCE [LARGE SCALE GENOMIC DNA]</scope>
</reference>
<keyword evidence="1" id="KW-0812">Transmembrane</keyword>
<feature type="transmembrane region" description="Helical" evidence="1">
    <location>
        <begin position="40"/>
        <end position="60"/>
    </location>
</feature>
<keyword evidence="1" id="KW-1133">Transmembrane helix</keyword>
<sequence>MNTDRLVLSHPLNCIEHRSTYEAARSGEGWVRECSVNSEYIANSIFAFIISSAIILVLLLDGTVPFGPFELTLVALINGIWLAAAIQLWRQRNQLKQLPHRRLPEEQAIVDDVYTSLNARLAHFWLKCVRPKLDYYGLEQGSEYYNQLKAIVAKLVELDGKLYEISQLTKPHATDERAQLVRLMNLEQEVDDLLERELPP</sequence>
<name>A0A0G1XH92_9BACT</name>
<keyword evidence="1" id="KW-0472">Membrane</keyword>
<accession>A0A0G1XH92</accession>
<evidence type="ECO:0000313" key="3">
    <source>
        <dbReference type="Proteomes" id="UP000034846"/>
    </source>
</evidence>